<feature type="signal peptide" evidence="1">
    <location>
        <begin position="1"/>
        <end position="31"/>
    </location>
</feature>
<dbReference type="Proteomes" id="UP000636918">
    <property type="component" value="Unassembled WGS sequence"/>
</dbReference>
<evidence type="ECO:0000313" key="4">
    <source>
        <dbReference type="Proteomes" id="UP000636918"/>
    </source>
</evidence>
<reference evidence="3 4" key="1">
    <citation type="submission" date="2021-01" db="EMBL/GenBank/DDBJ databases">
        <title>Genome seq and assembly of Nocardiodes sp. G10.</title>
        <authorList>
            <person name="Chhetri G."/>
        </authorList>
    </citation>
    <scope>NUCLEOTIDE SEQUENCE [LARGE SCALE GENOMIC DNA]</scope>
    <source>
        <strain evidence="3 4">G10</strain>
    </source>
</reference>
<feature type="chain" id="PRO_5047407276" evidence="1">
    <location>
        <begin position="32"/>
        <end position="253"/>
    </location>
</feature>
<comment type="caution">
    <text evidence="3">The sequence shown here is derived from an EMBL/GenBank/DDBJ whole genome shotgun (WGS) entry which is preliminary data.</text>
</comment>
<keyword evidence="4" id="KW-1185">Reference proteome</keyword>
<sequence>MSSHTTRSTWSVIATAIALLLSAPSILPANAAPADDPLAGAAAVGECRAYTIKDFESAHESSAAVDCAGPHTALVVAVKIVPKRVKLSGAPSAGLQRFVTKACNDAWGNAIGAGHKQGHLVVYTRSWFTPTKSQLAAGARWVRCDVNAYDDKQLGNLPPVTPFVDGGIDAGDRRCLTGKLNVVPCTASHQWISRGIVKMPDGRYSVARQDAFAKRRCPSAIQKRVDKRFLWWRVSESSWRSGERHITCYGNGG</sequence>
<proteinExistence type="predicted"/>
<evidence type="ECO:0000313" key="3">
    <source>
        <dbReference type="EMBL" id="MBL0749197.1"/>
    </source>
</evidence>
<protein>
    <submittedName>
        <fullName evidence="3">Septum formation family protein</fullName>
    </submittedName>
</protein>
<accession>A0ABS1LE37</accession>
<evidence type="ECO:0000259" key="2">
    <source>
        <dbReference type="Pfam" id="PF13845"/>
    </source>
</evidence>
<feature type="domain" description="Septum formation-related" evidence="2">
    <location>
        <begin position="45"/>
        <end position="248"/>
    </location>
</feature>
<dbReference type="RefSeq" id="WP_201938976.1">
    <property type="nucleotide sequence ID" value="NZ_JAERSG010000005.1"/>
</dbReference>
<name>A0ABS1LE37_9ACTN</name>
<dbReference type="Pfam" id="PF13845">
    <property type="entry name" value="Septum_form"/>
    <property type="match status" value="1"/>
</dbReference>
<dbReference type="InterPro" id="IPR026004">
    <property type="entry name" value="Septum_form"/>
</dbReference>
<dbReference type="EMBL" id="JAERSG010000005">
    <property type="protein sequence ID" value="MBL0749197.1"/>
    <property type="molecule type" value="Genomic_DNA"/>
</dbReference>
<evidence type="ECO:0000256" key="1">
    <source>
        <dbReference type="SAM" id="SignalP"/>
    </source>
</evidence>
<keyword evidence="1" id="KW-0732">Signal</keyword>
<organism evidence="3 4">
    <name type="scientific">Nocardioides baculatus</name>
    <dbReference type="NCBI Taxonomy" id="2801337"/>
    <lineage>
        <taxon>Bacteria</taxon>
        <taxon>Bacillati</taxon>
        <taxon>Actinomycetota</taxon>
        <taxon>Actinomycetes</taxon>
        <taxon>Propionibacteriales</taxon>
        <taxon>Nocardioidaceae</taxon>
        <taxon>Nocardioides</taxon>
    </lineage>
</organism>
<gene>
    <name evidence="3" type="ORF">JI751_16375</name>
</gene>